<protein>
    <submittedName>
        <fullName evidence="3">Uncharacterized protein</fullName>
    </submittedName>
</protein>
<feature type="transmembrane region" description="Helical" evidence="1">
    <location>
        <begin position="123"/>
        <end position="144"/>
    </location>
</feature>
<evidence type="ECO:0000313" key="2">
    <source>
        <dbReference type="EMBL" id="CAE0310365.1"/>
    </source>
</evidence>
<gene>
    <name evidence="2" type="ORF">FEHR0123_LOCUS5282</name>
    <name evidence="3" type="ORF">FEHR0123_LOCUS5283</name>
</gene>
<evidence type="ECO:0000256" key="1">
    <source>
        <dbReference type="SAM" id="Phobius"/>
    </source>
</evidence>
<accession>A0A7S3I0E3</accession>
<proteinExistence type="predicted"/>
<keyword evidence="1" id="KW-0812">Transmembrane</keyword>
<dbReference type="EMBL" id="HBIE01016965">
    <property type="protein sequence ID" value="CAE0310365.1"/>
    <property type="molecule type" value="Transcribed_RNA"/>
</dbReference>
<feature type="transmembrane region" description="Helical" evidence="1">
    <location>
        <begin position="34"/>
        <end position="59"/>
    </location>
</feature>
<organism evidence="3">
    <name type="scientific">Favella ehrenbergii</name>
    <dbReference type="NCBI Taxonomy" id="182087"/>
    <lineage>
        <taxon>Eukaryota</taxon>
        <taxon>Sar</taxon>
        <taxon>Alveolata</taxon>
        <taxon>Ciliophora</taxon>
        <taxon>Intramacronucleata</taxon>
        <taxon>Spirotrichea</taxon>
        <taxon>Choreotrichia</taxon>
        <taxon>Tintinnida</taxon>
        <taxon>Xystonellidae</taxon>
        <taxon>Favella</taxon>
    </lineage>
</organism>
<reference evidence="3" key="1">
    <citation type="submission" date="2021-01" db="EMBL/GenBank/DDBJ databases">
        <authorList>
            <person name="Corre E."/>
            <person name="Pelletier E."/>
            <person name="Niang G."/>
            <person name="Scheremetjew M."/>
            <person name="Finn R."/>
            <person name="Kale V."/>
            <person name="Holt S."/>
            <person name="Cochrane G."/>
            <person name="Meng A."/>
            <person name="Brown T."/>
            <person name="Cohen L."/>
        </authorList>
    </citation>
    <scope>NUCLEOTIDE SEQUENCE</scope>
    <source>
        <strain evidence="3">Fehren 1</strain>
    </source>
</reference>
<keyword evidence="1" id="KW-0472">Membrane</keyword>
<feature type="transmembrane region" description="Helical" evidence="1">
    <location>
        <begin position="150"/>
        <end position="177"/>
    </location>
</feature>
<dbReference type="EMBL" id="HBIE01016966">
    <property type="protein sequence ID" value="CAE0310366.1"/>
    <property type="molecule type" value="Transcribed_RNA"/>
</dbReference>
<feature type="transmembrane region" description="Helical" evidence="1">
    <location>
        <begin position="93"/>
        <end position="111"/>
    </location>
</feature>
<keyword evidence="1" id="KW-1133">Transmembrane helix</keyword>
<sequence length="191" mass="20910">MVTIFAHASSVKRAIRMLALRDLILLARGDATRLSVGVAFLLGTPALLSNDHVLLVLILDYERQNTRMLQVVRTGCVATLCIFRSNFKMSKRLLLATVAVIDLTLIVTIELKVVTQLNYLSALFVDTVVSSILLTAVAIATLLASVFRSVLLPLLVLRALTTVDLLTLLLFIAFGAIGRRTEHLRHHLVAG</sequence>
<evidence type="ECO:0000313" key="3">
    <source>
        <dbReference type="EMBL" id="CAE0310366.1"/>
    </source>
</evidence>
<dbReference type="AlphaFoldDB" id="A0A7S3I0E3"/>
<name>A0A7S3I0E3_9SPIT</name>